<dbReference type="RefSeq" id="WP_024694037.1">
    <property type="nucleotide sequence ID" value="NZ_CP159362.1"/>
</dbReference>
<organism evidence="3">
    <name type="scientific">Pseudomonas syringae CC1417</name>
    <dbReference type="NCBI Taxonomy" id="1357272"/>
    <lineage>
        <taxon>Bacteria</taxon>
        <taxon>Pseudomonadati</taxon>
        <taxon>Pseudomonadota</taxon>
        <taxon>Gammaproteobacteria</taxon>
        <taxon>Pseudomonadales</taxon>
        <taxon>Pseudomonadaceae</taxon>
        <taxon>Pseudomonas</taxon>
        <taxon>Pseudomonas syringae</taxon>
    </lineage>
</organism>
<feature type="transmembrane region" description="Helical" evidence="2">
    <location>
        <begin position="94"/>
        <end position="111"/>
    </location>
</feature>
<evidence type="ECO:0000256" key="1">
    <source>
        <dbReference type="SAM" id="MobiDB-lite"/>
    </source>
</evidence>
<keyword evidence="2" id="KW-1133">Transmembrane helix</keyword>
<name>A0AAU8LK96_PSESX</name>
<protein>
    <submittedName>
        <fullName evidence="3">Uncharacterized protein</fullName>
    </submittedName>
</protein>
<dbReference type="AlphaFoldDB" id="A0AAU8LK96"/>
<evidence type="ECO:0000313" key="3">
    <source>
        <dbReference type="EMBL" id="XCN69012.1"/>
    </source>
</evidence>
<reference evidence="3" key="1">
    <citation type="journal article" date="2014" name="Genome Announc.">
        <title>Draft Genome Sequences of a Phylogenetically Diverse Suite of Pseudomonas syringae Strains from Multiple Source Populations.</title>
        <authorList>
            <person name="Baltrus D.A."/>
            <person name="Yourstone S."/>
            <person name="Lind A."/>
            <person name="Guilbaud C."/>
            <person name="Sands D.C."/>
            <person name="Jones C.D."/>
            <person name="Morris C.E."/>
            <person name="Dangl J.L."/>
        </authorList>
    </citation>
    <scope>NUCLEOTIDE SEQUENCE</scope>
    <source>
        <strain evidence="3">CC1417</strain>
    </source>
</reference>
<feature type="region of interest" description="Disordered" evidence="1">
    <location>
        <begin position="122"/>
        <end position="160"/>
    </location>
</feature>
<proteinExistence type="predicted"/>
<keyword evidence="2" id="KW-0472">Membrane</keyword>
<evidence type="ECO:0000256" key="2">
    <source>
        <dbReference type="SAM" id="Phobius"/>
    </source>
</evidence>
<keyword evidence="2" id="KW-0812">Transmembrane</keyword>
<accession>A0AAU8LK96</accession>
<dbReference type="EMBL" id="CP159362">
    <property type="protein sequence ID" value="XCN69012.1"/>
    <property type="molecule type" value="Genomic_DNA"/>
</dbReference>
<sequence>MSTTPQPASPPEDDKSLLVLLLGLAWQLLLLVGPAALVTMLPPWQGFLIVLSLAALSGLCVWAGWKDAANQITPLGASAMIGLGLSLGRVLPNYWNVPIALFTVVFGLNLLQKWERKLGIAEPSDGEKAGANTPSPPRQRSHETSSSAWGGQEPERTPEGEPIRVFNMGEIAMGGPVYVDYLFPDGVLLQGLGSSARFSSDGRYFAATVPSRQQWGLVILDRQMRRVYHCDNDVFWELDAFSETDLSGRISPLVDNRASTINLQDLLKTARVVDMMSIVDIWIEPSALPQEAAAERIERNGPHDRHRIEGHLRMPASLRDLEQPLDALRYPAYQLSLDGRETDLFFYADASIIWRADGKALCVMAQQASDEQTKYWCWESKTGWHVLPEPWVISHREISLNWNRPLALDDHYVRIEGYLAFECPDRGRYGYSLRCIHSDTQIQTGHDAQGRLRSGQRELTGIRLVVPLTGNGERGASSVESGPLLDEQRARLTWQMDNSIDQGGYRCRIADWELPGLWLLDHRVSDCRRYLALIPFTEYPASAGNVVVVDVLKRRRLEGPPMEVVHLLDVREGTLSVITVSGRLTDSCESTALQRYDQPAPPIGQAAGFCDDREGSRPYYQTVELEIGSDALQMLPQWRTVHRPQAATADGDFLQPATDNRDAAWLFGSETEYADSWMRTSSGRLGGHLLTASGCAIKDLAPSMIWSHDARYLALTRLHVDPQSRWELLLLDVQERTLRTFPYSPGNRPQFESFDNGKLKMRAFERDWDSEVYLDNGRVSSTSLASLLKLPAVALVEQDGVWLMPGQEAEASLWRALEKTPLCVQSTGCVWKSVFVSKLTPTG</sequence>
<gene>
    <name evidence="3" type="ORF">N011_06930</name>
</gene>
<feature type="transmembrane region" description="Helical" evidence="2">
    <location>
        <begin position="44"/>
        <end position="65"/>
    </location>
</feature>
<reference evidence="3" key="2">
    <citation type="submission" date="2024-07" db="EMBL/GenBank/DDBJ databases">
        <title>A complete genome sequence for Pseudomonas syringae CC1417.</title>
        <authorList>
            <person name="Baltrus D.A."/>
        </authorList>
    </citation>
    <scope>NUCLEOTIDE SEQUENCE</scope>
    <source>
        <strain evidence="3">CC1417</strain>
    </source>
</reference>
<feature type="transmembrane region" description="Helical" evidence="2">
    <location>
        <begin position="17"/>
        <end position="38"/>
    </location>
</feature>